<protein>
    <submittedName>
        <fullName evidence="9">Geminin isoform X1</fullName>
    </submittedName>
</protein>
<dbReference type="CTD" id="51053"/>
<evidence type="ECO:0000256" key="4">
    <source>
        <dbReference type="ARBA" id="ARBA00023242"/>
    </source>
</evidence>
<reference evidence="9" key="1">
    <citation type="submission" date="2025-08" db="UniProtKB">
        <authorList>
            <consortium name="RefSeq"/>
        </authorList>
    </citation>
    <scope>IDENTIFICATION</scope>
    <source>
        <tissue evidence="9">Blood</tissue>
    </source>
</reference>
<evidence type="ECO:0000256" key="3">
    <source>
        <dbReference type="ARBA" id="ARBA00023054"/>
    </source>
</evidence>
<dbReference type="PANTHER" id="PTHR13372:SF4">
    <property type="entry name" value="GEMININ"/>
    <property type="match status" value="1"/>
</dbReference>
<keyword evidence="3 6" id="KW-0175">Coiled coil</keyword>
<gene>
    <name evidence="9" type="primary">GMNN</name>
</gene>
<evidence type="ECO:0000256" key="6">
    <source>
        <dbReference type="SAM" id="Coils"/>
    </source>
</evidence>
<proteinExistence type="inferred from homology"/>
<feature type="compositionally biased region" description="Acidic residues" evidence="7">
    <location>
        <begin position="196"/>
        <end position="211"/>
    </location>
</feature>
<dbReference type="RefSeq" id="XP_054841232.1">
    <property type="nucleotide sequence ID" value="XM_054985257.1"/>
</dbReference>
<evidence type="ECO:0000256" key="5">
    <source>
        <dbReference type="ARBA" id="ARBA00023306"/>
    </source>
</evidence>
<sequence>MCEPLAVQSRVNYCRVKQKAEADKSLAAKASTGNTNGPFQRQTLKMIQPSVTGCLVGRANEQVQTSIKGKLRSEQSISKVCKPASAMVSEHRNAKGVVQASDLMVKGNPSSVYWKELAEERRKALYEVLQENEKLHKEIEFKDSEIARLKEENEELAQLASHVQYMATMIEQLTEQAPESLETLKDLDLEEIVYEDEGPSSEEDLDSDSEQECSQISSTKSVADLRPCETSNP</sequence>
<comment type="similarity">
    <text evidence="2">Belongs to the geminin family.</text>
</comment>
<dbReference type="AlphaFoldDB" id="A0AA97L677"/>
<dbReference type="KEGG" id="emc:129333538"/>
<dbReference type="CDD" id="cd22589">
    <property type="entry name" value="geminin_CC"/>
    <property type="match status" value="1"/>
</dbReference>
<evidence type="ECO:0000256" key="7">
    <source>
        <dbReference type="SAM" id="MobiDB-lite"/>
    </source>
</evidence>
<keyword evidence="8" id="KW-1185">Reference proteome</keyword>
<feature type="coiled-coil region" evidence="6">
    <location>
        <begin position="115"/>
        <end position="190"/>
    </location>
</feature>
<evidence type="ECO:0000313" key="8">
    <source>
        <dbReference type="Proteomes" id="UP001190640"/>
    </source>
</evidence>
<dbReference type="Pfam" id="PF07412">
    <property type="entry name" value="Geminin"/>
    <property type="match status" value="1"/>
</dbReference>
<dbReference type="GO" id="GO:0005634">
    <property type="term" value="C:nucleus"/>
    <property type="evidence" value="ECO:0007669"/>
    <property type="project" value="UniProtKB-SubCell"/>
</dbReference>
<dbReference type="GO" id="GO:0008156">
    <property type="term" value="P:negative regulation of DNA replication"/>
    <property type="evidence" value="ECO:0007669"/>
    <property type="project" value="TreeGrafter"/>
</dbReference>
<evidence type="ECO:0000256" key="1">
    <source>
        <dbReference type="ARBA" id="ARBA00004123"/>
    </source>
</evidence>
<dbReference type="FunFam" id="1.20.5.1180:FF:000001">
    <property type="entry name" value="Truncated geminin"/>
    <property type="match status" value="1"/>
</dbReference>
<dbReference type="SUPFAM" id="SSF111469">
    <property type="entry name" value="Geminin coiled-coil domain"/>
    <property type="match status" value="1"/>
</dbReference>
<evidence type="ECO:0000256" key="2">
    <source>
        <dbReference type="ARBA" id="ARBA00007979"/>
    </source>
</evidence>
<dbReference type="Proteomes" id="UP001190640">
    <property type="component" value="Chromosome 7"/>
</dbReference>
<keyword evidence="5" id="KW-0131">Cell cycle</keyword>
<organism evidence="8 9">
    <name type="scientific">Eublepharis macularius</name>
    <name type="common">Leopard gecko</name>
    <name type="synonym">Cyrtodactylus macularius</name>
    <dbReference type="NCBI Taxonomy" id="481883"/>
    <lineage>
        <taxon>Eukaryota</taxon>
        <taxon>Metazoa</taxon>
        <taxon>Chordata</taxon>
        <taxon>Craniata</taxon>
        <taxon>Vertebrata</taxon>
        <taxon>Euteleostomi</taxon>
        <taxon>Lepidosauria</taxon>
        <taxon>Squamata</taxon>
        <taxon>Bifurcata</taxon>
        <taxon>Gekkota</taxon>
        <taxon>Eublepharidae</taxon>
        <taxon>Eublepharinae</taxon>
        <taxon>Eublepharis</taxon>
    </lineage>
</organism>
<feature type="region of interest" description="Disordered" evidence="7">
    <location>
        <begin position="196"/>
        <end position="233"/>
    </location>
</feature>
<evidence type="ECO:0000313" key="9">
    <source>
        <dbReference type="RefSeq" id="XP_054841232.1"/>
    </source>
</evidence>
<name>A0AA97L677_EUBMA</name>
<dbReference type="PANTHER" id="PTHR13372">
    <property type="entry name" value="GEMININ"/>
    <property type="match status" value="1"/>
</dbReference>
<dbReference type="GeneID" id="129333538"/>
<accession>A0AA97L677</accession>
<dbReference type="Gene3D" id="1.20.5.1180">
    <property type="entry name" value="Geminin coiled-coil domain"/>
    <property type="match status" value="1"/>
</dbReference>
<comment type="subcellular location">
    <subcellularLocation>
        <location evidence="1">Nucleus</location>
    </subcellularLocation>
</comment>
<dbReference type="GO" id="GO:0045786">
    <property type="term" value="P:negative regulation of cell cycle"/>
    <property type="evidence" value="ECO:0007669"/>
    <property type="project" value="TreeGrafter"/>
</dbReference>
<dbReference type="InterPro" id="IPR022786">
    <property type="entry name" value="Geminin/Multicilin"/>
</dbReference>
<keyword evidence="4" id="KW-0539">Nucleus</keyword>